<dbReference type="Proteomes" id="UP001153069">
    <property type="component" value="Unassembled WGS sequence"/>
</dbReference>
<evidence type="ECO:0000256" key="1">
    <source>
        <dbReference type="SAM" id="Phobius"/>
    </source>
</evidence>
<comment type="caution">
    <text evidence="2">The sequence shown here is derived from an EMBL/GenBank/DDBJ whole genome shotgun (WGS) entry which is preliminary data.</text>
</comment>
<keyword evidence="1" id="KW-0812">Transmembrane</keyword>
<dbReference type="EMBL" id="CAICTM010000542">
    <property type="protein sequence ID" value="CAB9512562.1"/>
    <property type="molecule type" value="Genomic_DNA"/>
</dbReference>
<gene>
    <name evidence="2" type="ORF">SEMRO_543_G163450.1</name>
</gene>
<dbReference type="AlphaFoldDB" id="A0A9N8HH48"/>
<dbReference type="OrthoDB" id="42391at2759"/>
<protein>
    <submittedName>
        <fullName evidence="2">Uncharacterized protein</fullName>
    </submittedName>
</protein>
<reference evidence="2" key="1">
    <citation type="submission" date="2020-06" db="EMBL/GenBank/DDBJ databases">
        <authorList>
            <consortium name="Plant Systems Biology data submission"/>
        </authorList>
    </citation>
    <scope>NUCLEOTIDE SEQUENCE</scope>
    <source>
        <strain evidence="2">D6</strain>
    </source>
</reference>
<organism evidence="2 3">
    <name type="scientific">Seminavis robusta</name>
    <dbReference type="NCBI Taxonomy" id="568900"/>
    <lineage>
        <taxon>Eukaryota</taxon>
        <taxon>Sar</taxon>
        <taxon>Stramenopiles</taxon>
        <taxon>Ochrophyta</taxon>
        <taxon>Bacillariophyta</taxon>
        <taxon>Bacillariophyceae</taxon>
        <taxon>Bacillariophycidae</taxon>
        <taxon>Naviculales</taxon>
        <taxon>Naviculaceae</taxon>
        <taxon>Seminavis</taxon>
    </lineage>
</organism>
<keyword evidence="1" id="KW-1133">Transmembrane helix</keyword>
<feature type="transmembrane region" description="Helical" evidence="1">
    <location>
        <begin position="36"/>
        <end position="56"/>
    </location>
</feature>
<sequence>MLRSRTDSVLATKNKNEDRALLKNTDTHTWFDIMGIYPSPVVFALLLVLPLVSCFSQYPGSIRDTRALSAVIRSKNTAISRKDSCKRLLVASSNSNHRNHQPYTNNNHHHVVASILLPIAIFWATSLPAAATADSALSTNDYTDPLHPQCQRHIEVNADGETLRYSGTTVVGDGRGCSPKEAKAVGGIRRFVYEGTLDGNNNKMIVSLGDGSHTQGVWESDGIRWQDGSKWMVQEKTLAVKAGEVITFSYIGFSLLAGVKGVYNVAQKKKEESALK</sequence>
<accession>A0A9N8HH48</accession>
<evidence type="ECO:0000313" key="2">
    <source>
        <dbReference type="EMBL" id="CAB9512562.1"/>
    </source>
</evidence>
<keyword evidence="3" id="KW-1185">Reference proteome</keyword>
<keyword evidence="1" id="KW-0472">Membrane</keyword>
<proteinExistence type="predicted"/>
<name>A0A9N8HH48_9STRA</name>
<evidence type="ECO:0000313" key="3">
    <source>
        <dbReference type="Proteomes" id="UP001153069"/>
    </source>
</evidence>